<dbReference type="AlphaFoldDB" id="A0A7I8KT51"/>
<dbReference type="SMART" id="SM00521">
    <property type="entry name" value="CBF"/>
    <property type="match status" value="1"/>
</dbReference>
<proteinExistence type="inferred from homology"/>
<name>A0A7I8KT51_SPIIN</name>
<dbReference type="GO" id="GO:0003677">
    <property type="term" value="F:DNA binding"/>
    <property type="evidence" value="ECO:0007669"/>
    <property type="project" value="UniProtKB-KW"/>
</dbReference>
<dbReference type="PROSITE" id="PS51152">
    <property type="entry name" value="NFYA_HAP2_2"/>
    <property type="match status" value="1"/>
</dbReference>
<comment type="subunit">
    <text evidence="7">Heterotrimeric transcription factor composed of three components, NF-YA, NF-YB and NF-YC. NF-YB and NF-YC must interact and dimerize for NF-YA association and DNA binding.</text>
</comment>
<dbReference type="GO" id="GO:0003700">
    <property type="term" value="F:DNA-binding transcription factor activity"/>
    <property type="evidence" value="ECO:0007669"/>
    <property type="project" value="UniProtKB-UniRule"/>
</dbReference>
<evidence type="ECO:0000256" key="8">
    <source>
        <dbReference type="RuleBase" id="RU367155"/>
    </source>
</evidence>
<dbReference type="EMBL" id="LR746271">
    <property type="protein sequence ID" value="CAA7400791.1"/>
    <property type="molecule type" value="Genomic_DNA"/>
</dbReference>
<feature type="region of interest" description="Disordered" evidence="9">
    <location>
        <begin position="152"/>
        <end position="235"/>
    </location>
</feature>
<keyword evidence="11" id="KW-1185">Reference proteome</keyword>
<keyword evidence="6 8" id="KW-0539">Nucleus</keyword>
<gene>
    <name evidence="10" type="ORF">SI8410_08011469</name>
</gene>
<dbReference type="OrthoDB" id="1097733at2759"/>
<dbReference type="Proteomes" id="UP000663760">
    <property type="component" value="Chromosome 8"/>
</dbReference>
<dbReference type="InterPro" id="IPR001289">
    <property type="entry name" value="NFYA"/>
</dbReference>
<dbReference type="Pfam" id="PF02045">
    <property type="entry name" value="CBFB_NFYA"/>
    <property type="match status" value="1"/>
</dbReference>
<evidence type="ECO:0000256" key="3">
    <source>
        <dbReference type="ARBA" id="ARBA00023125"/>
    </source>
</evidence>
<comment type="similarity">
    <text evidence="8">Belongs to the NFYA/HAP2 subunit family.</text>
</comment>
<evidence type="ECO:0000256" key="4">
    <source>
        <dbReference type="ARBA" id="ARBA00023159"/>
    </source>
</evidence>
<dbReference type="GO" id="GO:0016602">
    <property type="term" value="C:CCAAT-binding factor complex"/>
    <property type="evidence" value="ECO:0007669"/>
    <property type="project" value="InterPro"/>
</dbReference>
<evidence type="ECO:0000256" key="6">
    <source>
        <dbReference type="ARBA" id="ARBA00023242"/>
    </source>
</evidence>
<sequence>MPEQDSSSTQSSSQSHNVLEGLRHGISNIQSFKPYPELFVGSHLSDDIRPNCIPYTYVDPYYGGFVAAYGAHSFADPQMAAEAAVLPARVPLPIELAEAEPVYVNAKQYHRILRRRQLRAKLEAQNKVVKERKPYLHESRHLHAVKRARGSGGRFLNTKSQQEHQVAAAAAGGDVSGSTAARWPSPSEEENVGGSSASTCSDTTSASNGDVLRPPGGAAHGGGGAAERRRVSSAR</sequence>
<dbReference type="PROSITE" id="PS00686">
    <property type="entry name" value="NFYA_HAP2_1"/>
    <property type="match status" value="1"/>
</dbReference>
<keyword evidence="4" id="KW-0010">Activator</keyword>
<dbReference type="PANTHER" id="PTHR12632">
    <property type="entry name" value="TRANSCRIPTION FACTOR NF-Y ALPHA-RELATED"/>
    <property type="match status" value="1"/>
</dbReference>
<comment type="subcellular location">
    <subcellularLocation>
        <location evidence="1 8">Nucleus</location>
    </subcellularLocation>
</comment>
<dbReference type="Gene3D" id="6.10.250.2430">
    <property type="match status" value="1"/>
</dbReference>
<comment type="function">
    <text evidence="8">Component of the sequence-specific heterotrimeric transcription factor (NF-Y) which specifically recognizes a 5'-CCAAT-3' box motif found in the promoters of its target genes.</text>
</comment>
<evidence type="ECO:0000256" key="7">
    <source>
        <dbReference type="ARBA" id="ARBA00025911"/>
    </source>
</evidence>
<evidence type="ECO:0000256" key="9">
    <source>
        <dbReference type="SAM" id="MobiDB-lite"/>
    </source>
</evidence>
<protein>
    <recommendedName>
        <fullName evidence="8">Nuclear transcription factor Y subunit</fullName>
    </recommendedName>
</protein>
<reference evidence="10" key="1">
    <citation type="submission" date="2020-02" db="EMBL/GenBank/DDBJ databases">
        <authorList>
            <person name="Scholz U."/>
            <person name="Mascher M."/>
            <person name="Fiebig A."/>
        </authorList>
    </citation>
    <scope>NUCLEOTIDE SEQUENCE</scope>
</reference>
<evidence type="ECO:0000313" key="10">
    <source>
        <dbReference type="EMBL" id="CAA7400791.1"/>
    </source>
</evidence>
<feature type="compositionally biased region" description="Low complexity" evidence="9">
    <location>
        <begin position="166"/>
        <end position="181"/>
    </location>
</feature>
<dbReference type="PRINTS" id="PR00616">
    <property type="entry name" value="CCAATSUBUNTB"/>
</dbReference>
<organism evidence="10 11">
    <name type="scientific">Spirodela intermedia</name>
    <name type="common">Intermediate duckweed</name>
    <dbReference type="NCBI Taxonomy" id="51605"/>
    <lineage>
        <taxon>Eukaryota</taxon>
        <taxon>Viridiplantae</taxon>
        <taxon>Streptophyta</taxon>
        <taxon>Embryophyta</taxon>
        <taxon>Tracheophyta</taxon>
        <taxon>Spermatophyta</taxon>
        <taxon>Magnoliopsida</taxon>
        <taxon>Liliopsida</taxon>
        <taxon>Araceae</taxon>
        <taxon>Lemnoideae</taxon>
        <taxon>Spirodela</taxon>
    </lineage>
</organism>
<accession>A0A7I8KT51</accession>
<feature type="compositionally biased region" description="Low complexity" evidence="9">
    <location>
        <begin position="195"/>
        <end position="207"/>
    </location>
</feature>
<keyword evidence="2 8" id="KW-0805">Transcription regulation</keyword>
<dbReference type="InterPro" id="IPR018362">
    <property type="entry name" value="CCAAT-binding_factor_CS"/>
</dbReference>
<evidence type="ECO:0000256" key="1">
    <source>
        <dbReference type="ARBA" id="ARBA00004123"/>
    </source>
</evidence>
<evidence type="ECO:0000313" key="11">
    <source>
        <dbReference type="Proteomes" id="UP000663760"/>
    </source>
</evidence>
<evidence type="ECO:0000256" key="5">
    <source>
        <dbReference type="ARBA" id="ARBA00023163"/>
    </source>
</evidence>
<evidence type="ECO:0000256" key="2">
    <source>
        <dbReference type="ARBA" id="ARBA00023015"/>
    </source>
</evidence>
<keyword evidence="5 8" id="KW-0804">Transcription</keyword>
<feature type="compositionally biased region" description="Basic and acidic residues" evidence="9">
    <location>
        <begin position="226"/>
        <end position="235"/>
    </location>
</feature>
<keyword evidence="3 8" id="KW-0238">DNA-binding</keyword>